<dbReference type="Proteomes" id="UP001521222">
    <property type="component" value="Unassembled WGS sequence"/>
</dbReference>
<organism evidence="1 2">
    <name type="scientific">Nothophoma quercina</name>
    <dbReference type="NCBI Taxonomy" id="749835"/>
    <lineage>
        <taxon>Eukaryota</taxon>
        <taxon>Fungi</taxon>
        <taxon>Dikarya</taxon>
        <taxon>Ascomycota</taxon>
        <taxon>Pezizomycotina</taxon>
        <taxon>Dothideomycetes</taxon>
        <taxon>Pleosporomycetidae</taxon>
        <taxon>Pleosporales</taxon>
        <taxon>Pleosporineae</taxon>
        <taxon>Didymellaceae</taxon>
        <taxon>Nothophoma</taxon>
    </lineage>
</organism>
<proteinExistence type="predicted"/>
<evidence type="ECO:0000313" key="2">
    <source>
        <dbReference type="Proteomes" id="UP001521222"/>
    </source>
</evidence>
<name>A0ABR3RRR5_9PLEO</name>
<protein>
    <submittedName>
        <fullName evidence="1">Uncharacterized protein</fullName>
    </submittedName>
</protein>
<dbReference type="EMBL" id="JAKIXB020000007">
    <property type="protein sequence ID" value="KAL1607120.1"/>
    <property type="molecule type" value="Genomic_DNA"/>
</dbReference>
<evidence type="ECO:0000313" key="1">
    <source>
        <dbReference type="EMBL" id="KAL1607120.1"/>
    </source>
</evidence>
<keyword evidence="2" id="KW-1185">Reference proteome</keyword>
<reference evidence="1 2" key="1">
    <citation type="submission" date="2024-02" db="EMBL/GenBank/DDBJ databases">
        <title>De novo assembly and annotation of 12 fungi associated with fruit tree decline syndrome in Ontario, Canada.</title>
        <authorList>
            <person name="Sulman M."/>
            <person name="Ellouze W."/>
            <person name="Ilyukhin E."/>
        </authorList>
    </citation>
    <scope>NUCLEOTIDE SEQUENCE [LARGE SCALE GENOMIC DNA]</scope>
    <source>
        <strain evidence="1 2">M97-236</strain>
    </source>
</reference>
<accession>A0ABR3RRR5</accession>
<gene>
    <name evidence="1" type="ORF">SLS59_002824</name>
</gene>
<sequence length="215" mass="24055">MTTDTISNFLNGLLDLQNQDSQVQALEHVIEALRNLEGADLDRLFACLWAAPCTDRARESVVIITMGYLRDSGFSFASLDTKNCTQQDLDAWVGTAYANLIDTNTIRTLVGSLLVEAATKISRSLLQQLLSITAPGYDDEENPVGVEVELWRLVTARDMARRARRIDARMDRLDGCATTEQKGEDNERRERWRVAVREQGQEAACQESAEDGQED</sequence>
<comment type="caution">
    <text evidence="1">The sequence shown here is derived from an EMBL/GenBank/DDBJ whole genome shotgun (WGS) entry which is preliminary data.</text>
</comment>